<dbReference type="CDD" id="cd05403">
    <property type="entry name" value="NT_KNTase_like"/>
    <property type="match status" value="1"/>
</dbReference>
<gene>
    <name evidence="1" type="ORF">DP116_09395</name>
</gene>
<dbReference type="Proteomes" id="UP000718564">
    <property type="component" value="Unassembled WGS sequence"/>
</dbReference>
<keyword evidence="2" id="KW-1185">Reference proteome</keyword>
<proteinExistence type="predicted"/>
<dbReference type="InterPro" id="IPR043519">
    <property type="entry name" value="NT_sf"/>
</dbReference>
<dbReference type="EMBL" id="QMEB01000053">
    <property type="protein sequence ID" value="NMG19663.1"/>
    <property type="molecule type" value="Genomic_DNA"/>
</dbReference>
<evidence type="ECO:0000313" key="2">
    <source>
        <dbReference type="Proteomes" id="UP000718564"/>
    </source>
</evidence>
<protein>
    <submittedName>
        <fullName evidence="1">Nucleotidyltransferase domain-containing protein</fullName>
    </submittedName>
</protein>
<comment type="caution">
    <text evidence="1">The sequence shown here is derived from an EMBL/GenBank/DDBJ whole genome shotgun (WGS) entry which is preliminary data.</text>
</comment>
<reference evidence="1 2" key="1">
    <citation type="submission" date="2018-06" db="EMBL/GenBank/DDBJ databases">
        <title>Comparative genomics of Brasilonema spp. strains.</title>
        <authorList>
            <person name="Alvarenga D.O."/>
            <person name="Fiore M.F."/>
            <person name="Varani A.M."/>
        </authorList>
    </citation>
    <scope>NUCLEOTIDE SEQUENCE [LARGE SCALE GENOMIC DNA]</scope>
    <source>
        <strain evidence="1 2">SPC951</strain>
    </source>
</reference>
<dbReference type="Gene3D" id="3.30.460.10">
    <property type="entry name" value="Beta Polymerase, domain 2"/>
    <property type="match status" value="1"/>
</dbReference>
<name>A0ABX1P5L6_9CYAN</name>
<evidence type="ECO:0000313" key="1">
    <source>
        <dbReference type="EMBL" id="NMG19663.1"/>
    </source>
</evidence>
<dbReference type="SUPFAM" id="SSF81301">
    <property type="entry name" value="Nucleotidyltransferase"/>
    <property type="match status" value="1"/>
</dbReference>
<dbReference type="RefSeq" id="WP_169154930.1">
    <property type="nucleotide sequence ID" value="NZ_CAWPJE010000014.1"/>
</dbReference>
<organism evidence="1 2">
    <name type="scientific">Brasilonema bromeliae SPC951</name>
    <dbReference type="NCBI Taxonomy" id="385972"/>
    <lineage>
        <taxon>Bacteria</taxon>
        <taxon>Bacillati</taxon>
        <taxon>Cyanobacteriota</taxon>
        <taxon>Cyanophyceae</taxon>
        <taxon>Nostocales</taxon>
        <taxon>Scytonemataceae</taxon>
        <taxon>Brasilonema</taxon>
        <taxon>Bromeliae group (in: Brasilonema)</taxon>
    </lineage>
</organism>
<accession>A0ABX1P5L6</accession>
<sequence>MREKILETIIAALQPEDFVLALWQGGSAAHGYTDEWSDIDIEVIVEDNYVQQTFDIVEAALQIISEINFKYRVPEPTWHGHSQCFYQLVGVSPFLAIDFAVMKRSSRNDFLEMERHGQAVIAFDKANLIVSTHLNHQEHFSKMKARFEQLKTMFYFWQIFVKKEINRGHLAQAIVNYQSYTLRHLVDTPTYVERQADLQLYQALKQGDFCYIFNSRQMGKSSLLVRTKHRLQQEGFISCPHNRLRLSSDLNPPMKTC</sequence>